<proteinExistence type="predicted"/>
<evidence type="ECO:0000313" key="1">
    <source>
        <dbReference type="EMBL" id="OWZ04386.1"/>
    </source>
</evidence>
<sequence length="376" mass="42564">MSLLKSQLRTNGILIKQNLWTTGISQLTTEDDSDRAFNTAKLKEVAEGGVQNFSTATKNLVEGVKLKFTSDKQKATNILCIRLEVDQVGSDLFNSAQFKAWAISVTLFAAEEIPETAMIVLQLETWVTKNLPADDVFQFLKLDTTGDNLLKCPLLRRWMKFVKKVGKENPYELVFLKLANRYDDENLANMLLETKHQLGAVVNGLTAEKSADYVFNMLKLQNDNPNKILRDPMLNIWISYVVKLEAEYPVGAFRPYELLMAKLAKHYNDEKLVEFILASKKWKSTRWNPDGLMFHTLVNQYGKEGLKALIAHAKKSKATETIALKLQQELGRSEGITADSVFELLKINYSGGIFLESPKLSIWEPPKQYQLGLSHA</sequence>
<dbReference type="STRING" id="4795.A0A225VFF9"/>
<reference evidence="2" key="1">
    <citation type="submission" date="2017-03" db="EMBL/GenBank/DDBJ databases">
        <title>Phytopthora megakarya and P. palmivora, two closely related causual agents of cacao black pod achieved similar genome size and gene model numbers by different mechanisms.</title>
        <authorList>
            <person name="Ali S."/>
            <person name="Shao J."/>
            <person name="Larry D.J."/>
            <person name="Kronmiller B."/>
            <person name="Shen D."/>
            <person name="Strem M.D."/>
            <person name="Melnick R.L."/>
            <person name="Guiltinan M.J."/>
            <person name="Tyler B.M."/>
            <person name="Meinhardt L.W."/>
            <person name="Bailey B.A."/>
        </authorList>
    </citation>
    <scope>NUCLEOTIDE SEQUENCE [LARGE SCALE GENOMIC DNA]</scope>
    <source>
        <strain evidence="2">zdho120</strain>
    </source>
</reference>
<dbReference type="AlphaFoldDB" id="A0A225VFF9"/>
<name>A0A225VFF9_9STRA</name>
<dbReference type="Proteomes" id="UP000198211">
    <property type="component" value="Unassembled WGS sequence"/>
</dbReference>
<organism evidence="1 2">
    <name type="scientific">Phytophthora megakarya</name>
    <dbReference type="NCBI Taxonomy" id="4795"/>
    <lineage>
        <taxon>Eukaryota</taxon>
        <taxon>Sar</taxon>
        <taxon>Stramenopiles</taxon>
        <taxon>Oomycota</taxon>
        <taxon>Peronosporomycetes</taxon>
        <taxon>Peronosporales</taxon>
        <taxon>Peronosporaceae</taxon>
        <taxon>Phytophthora</taxon>
    </lineage>
</organism>
<dbReference type="OrthoDB" id="10662870at2759"/>
<accession>A0A225VFF9</accession>
<comment type="caution">
    <text evidence="1">The sequence shown here is derived from an EMBL/GenBank/DDBJ whole genome shotgun (WGS) entry which is preliminary data.</text>
</comment>
<keyword evidence="2" id="KW-1185">Reference proteome</keyword>
<gene>
    <name evidence="1" type="ORF">PHMEG_00023720</name>
</gene>
<dbReference type="EMBL" id="NBNE01004995">
    <property type="protein sequence ID" value="OWZ04386.1"/>
    <property type="molecule type" value="Genomic_DNA"/>
</dbReference>
<evidence type="ECO:0000313" key="2">
    <source>
        <dbReference type="Proteomes" id="UP000198211"/>
    </source>
</evidence>
<protein>
    <submittedName>
        <fullName evidence="1">RxLR effector protein</fullName>
    </submittedName>
</protein>